<organism evidence="2 3">
    <name type="scientific">Chrysodeixis includens</name>
    <name type="common">Soybean looper</name>
    <name type="synonym">Pseudoplusia includens</name>
    <dbReference type="NCBI Taxonomy" id="689277"/>
    <lineage>
        <taxon>Eukaryota</taxon>
        <taxon>Metazoa</taxon>
        <taxon>Ecdysozoa</taxon>
        <taxon>Arthropoda</taxon>
        <taxon>Hexapoda</taxon>
        <taxon>Insecta</taxon>
        <taxon>Pterygota</taxon>
        <taxon>Neoptera</taxon>
        <taxon>Endopterygota</taxon>
        <taxon>Lepidoptera</taxon>
        <taxon>Glossata</taxon>
        <taxon>Ditrysia</taxon>
        <taxon>Noctuoidea</taxon>
        <taxon>Noctuidae</taxon>
        <taxon>Plusiinae</taxon>
        <taxon>Chrysodeixis</taxon>
    </lineage>
</organism>
<dbReference type="Gene3D" id="3.40.525.10">
    <property type="entry name" value="CRAL-TRIO lipid binding domain"/>
    <property type="match status" value="1"/>
</dbReference>
<name>A0A9P0BX07_CHRIL</name>
<evidence type="ECO:0000259" key="1">
    <source>
        <dbReference type="PROSITE" id="PS50191"/>
    </source>
</evidence>
<dbReference type="GO" id="GO:0016020">
    <property type="term" value="C:membrane"/>
    <property type="evidence" value="ECO:0007669"/>
    <property type="project" value="TreeGrafter"/>
</dbReference>
<dbReference type="InterPro" id="IPR036865">
    <property type="entry name" value="CRAL-TRIO_dom_sf"/>
</dbReference>
<dbReference type="PANTHER" id="PTHR10174">
    <property type="entry name" value="ALPHA-TOCOPHEROL TRANSFER PROTEIN-RELATED"/>
    <property type="match status" value="1"/>
</dbReference>
<dbReference type="PRINTS" id="PR00180">
    <property type="entry name" value="CRETINALDHBP"/>
</dbReference>
<dbReference type="Pfam" id="PF00650">
    <property type="entry name" value="CRAL_TRIO"/>
    <property type="match status" value="1"/>
</dbReference>
<accession>A0A9P0BX07</accession>
<dbReference type="GO" id="GO:1902936">
    <property type="term" value="F:phosphatidylinositol bisphosphate binding"/>
    <property type="evidence" value="ECO:0007669"/>
    <property type="project" value="TreeGrafter"/>
</dbReference>
<gene>
    <name evidence="2" type="ORF">CINC_LOCUS6518</name>
</gene>
<keyword evidence="3" id="KW-1185">Reference proteome</keyword>
<dbReference type="SUPFAM" id="SSF46938">
    <property type="entry name" value="CRAL/TRIO N-terminal domain"/>
    <property type="match status" value="1"/>
</dbReference>
<dbReference type="Gene3D" id="1.20.5.1200">
    <property type="entry name" value="Alpha-tocopherol transfer"/>
    <property type="match status" value="1"/>
</dbReference>
<dbReference type="EMBL" id="LR824024">
    <property type="protein sequence ID" value="CAH0595077.1"/>
    <property type="molecule type" value="Genomic_DNA"/>
</dbReference>
<sequence>MTIGDLNVYPNFDYSINAHKVLNVRDGDIELLLKTYSITRKALDDMITSIREWYEKQPHLPQGQLHDRMILGHLIVRGFSVEQCKEKIDNYFASLERMPDLLAGRSPLSPNMGKYLREGYWVMPPMKTIDNHRVVIFRIINPDMVVLDAAKLGFLMGDYRLFNETSNGDHWVFDFSNATLNHALQFNPMLIANIYYHITSCYALKLKGIHLINLPTFGHSILALFKKIMKSKHVSRLHLYEGFESIFKVLPKEVFPKDMGGTANVTVKEICDNWCDALLSDTWRNFYTHQEKYFKVDENKRISASKIGDTFGVEGSFRKLDLD</sequence>
<dbReference type="InterPro" id="IPR001251">
    <property type="entry name" value="CRAL-TRIO_dom"/>
</dbReference>
<reference evidence="2" key="1">
    <citation type="submission" date="2021-12" db="EMBL/GenBank/DDBJ databases">
        <authorList>
            <person name="King R."/>
        </authorList>
    </citation>
    <scope>NUCLEOTIDE SEQUENCE</scope>
</reference>
<evidence type="ECO:0000313" key="2">
    <source>
        <dbReference type="EMBL" id="CAH0595077.1"/>
    </source>
</evidence>
<dbReference type="PANTHER" id="PTHR10174:SF222">
    <property type="entry name" value="GH10083P-RELATED"/>
    <property type="match status" value="1"/>
</dbReference>
<proteinExistence type="predicted"/>
<dbReference type="SUPFAM" id="SSF52087">
    <property type="entry name" value="CRAL/TRIO domain"/>
    <property type="match status" value="1"/>
</dbReference>
<dbReference type="OrthoDB" id="6575879at2759"/>
<dbReference type="PROSITE" id="PS50191">
    <property type="entry name" value="CRAL_TRIO"/>
    <property type="match status" value="1"/>
</dbReference>
<dbReference type="AlphaFoldDB" id="A0A9P0BX07"/>
<dbReference type="Proteomes" id="UP001154114">
    <property type="component" value="Chromosome 21"/>
</dbReference>
<evidence type="ECO:0000313" key="3">
    <source>
        <dbReference type="Proteomes" id="UP001154114"/>
    </source>
</evidence>
<feature type="domain" description="CRAL-TRIO" evidence="1">
    <location>
        <begin position="172"/>
        <end position="267"/>
    </location>
</feature>
<protein>
    <recommendedName>
        <fullName evidence="1">CRAL-TRIO domain-containing protein</fullName>
    </recommendedName>
</protein>
<dbReference type="InterPro" id="IPR036273">
    <property type="entry name" value="CRAL/TRIO_N_dom_sf"/>
</dbReference>